<dbReference type="Gene3D" id="2.120.10.30">
    <property type="entry name" value="TolB, C-terminal domain"/>
    <property type="match status" value="1"/>
</dbReference>
<dbReference type="Proteomes" id="UP000547058">
    <property type="component" value="Unassembled WGS sequence"/>
</dbReference>
<evidence type="ECO:0000313" key="3">
    <source>
        <dbReference type="EMBL" id="MBA8682202.1"/>
    </source>
</evidence>
<dbReference type="Pfam" id="PF07676">
    <property type="entry name" value="PD40"/>
    <property type="match status" value="3"/>
</dbReference>
<feature type="region of interest" description="Disordered" evidence="1">
    <location>
        <begin position="286"/>
        <end position="317"/>
    </location>
</feature>
<sequence>MRSALPLLVLAASLLCVPVAGALNEYGIEGMGVVSSKAGEGRASISPDGQRIVFASDRPGGAGGWDLWQATLHDGRWQQPEPLQPPFNSAGDELDPYMSRDGHWLLFASDREGRLALFRAAIAADGSFGQPEPWRADGPGAVERGPALSADGRQLLFARKDGSSRGFDLYVAPLDNGRRGPAVALQALNSAADETDADWLGNDGAVVFSRATGDQAQVWVSDCAWTGTSLQPLTLSFNVAEGNTSAPVVDNAKPGELLVASSSARAPRAGGSDVYRLRAPRLAAAPGCRPGTVARQEPAGPVNAPAASRAPARIPPR</sequence>
<name>A0A7W3FMC1_9GAMM</name>
<dbReference type="InterPro" id="IPR011659">
    <property type="entry name" value="WD40"/>
</dbReference>
<comment type="caution">
    <text evidence="3">The sequence shown here is derived from an EMBL/GenBank/DDBJ whole genome shotgun (WGS) entry which is preliminary data.</text>
</comment>
<reference evidence="3 4" key="1">
    <citation type="submission" date="2020-08" db="EMBL/GenBank/DDBJ databases">
        <title>Stenotrophomonas tumulicola JCM 30961.</title>
        <authorList>
            <person name="Deng Y."/>
        </authorList>
    </citation>
    <scope>NUCLEOTIDE SEQUENCE [LARGE SCALE GENOMIC DNA]</scope>
    <source>
        <strain evidence="3 4">JCM 30961</strain>
    </source>
</reference>
<evidence type="ECO:0000313" key="4">
    <source>
        <dbReference type="Proteomes" id="UP000547058"/>
    </source>
</evidence>
<protein>
    <submittedName>
        <fullName evidence="3">PD40 domain-containing protein</fullName>
    </submittedName>
</protein>
<dbReference type="EMBL" id="JACGXS010000004">
    <property type="protein sequence ID" value="MBA8682202.1"/>
    <property type="molecule type" value="Genomic_DNA"/>
</dbReference>
<proteinExistence type="predicted"/>
<keyword evidence="4" id="KW-1185">Reference proteome</keyword>
<keyword evidence="2" id="KW-0732">Signal</keyword>
<evidence type="ECO:0000256" key="2">
    <source>
        <dbReference type="SAM" id="SignalP"/>
    </source>
</evidence>
<dbReference type="SUPFAM" id="SSF82171">
    <property type="entry name" value="DPP6 N-terminal domain-like"/>
    <property type="match status" value="1"/>
</dbReference>
<organism evidence="3 4">
    <name type="scientific">Stenotrophomonas tumulicola</name>
    <dbReference type="NCBI Taxonomy" id="1685415"/>
    <lineage>
        <taxon>Bacteria</taxon>
        <taxon>Pseudomonadati</taxon>
        <taxon>Pseudomonadota</taxon>
        <taxon>Gammaproteobacteria</taxon>
        <taxon>Lysobacterales</taxon>
        <taxon>Lysobacteraceae</taxon>
        <taxon>Stenotrophomonas</taxon>
    </lineage>
</organism>
<gene>
    <name evidence="3" type="ORF">H4O11_10320</name>
</gene>
<feature type="signal peptide" evidence="2">
    <location>
        <begin position="1"/>
        <end position="22"/>
    </location>
</feature>
<feature type="compositionally biased region" description="Low complexity" evidence="1">
    <location>
        <begin position="301"/>
        <end position="317"/>
    </location>
</feature>
<accession>A0A7W3FMC1</accession>
<evidence type="ECO:0000256" key="1">
    <source>
        <dbReference type="SAM" id="MobiDB-lite"/>
    </source>
</evidence>
<feature type="chain" id="PRO_5031500103" evidence="2">
    <location>
        <begin position="23"/>
        <end position="317"/>
    </location>
</feature>
<dbReference type="AlphaFoldDB" id="A0A7W3FMC1"/>
<dbReference type="RefSeq" id="WP_182339331.1">
    <property type="nucleotide sequence ID" value="NZ_JACGXS010000004.1"/>
</dbReference>
<dbReference type="InterPro" id="IPR011042">
    <property type="entry name" value="6-blade_b-propeller_TolB-like"/>
</dbReference>